<accession>A0A6J4RSR2</accession>
<evidence type="ECO:0000313" key="1">
    <source>
        <dbReference type="EMBL" id="CAA9476438.1"/>
    </source>
</evidence>
<dbReference type="AlphaFoldDB" id="A0A6J4RSR2"/>
<gene>
    <name evidence="1" type="ORF">AVDCRST_MAG53-329</name>
</gene>
<sequence>MRLRRPVLLVCAALAAGCGGGAEQKNAYVEDVQRAQRTFVTRFEQVRKRLTTTSTLAQDQATLANFQAITERFAATLEKVQPPEDVRVEHDRLVAAVAGYGADVGRARARLRAASVEDRSIVRTELSSAVEGTQEKIAKAVGDINAALRQ</sequence>
<dbReference type="PROSITE" id="PS51257">
    <property type="entry name" value="PROKAR_LIPOPROTEIN"/>
    <property type="match status" value="1"/>
</dbReference>
<dbReference type="EMBL" id="CADCVR010000014">
    <property type="protein sequence ID" value="CAA9476438.1"/>
    <property type="molecule type" value="Genomic_DNA"/>
</dbReference>
<name>A0A6J4RSR2_9ACTN</name>
<evidence type="ECO:0008006" key="2">
    <source>
        <dbReference type="Google" id="ProtNLM"/>
    </source>
</evidence>
<proteinExistence type="predicted"/>
<protein>
    <recommendedName>
        <fullName evidence="2">Lipoprotein</fullName>
    </recommendedName>
</protein>
<organism evidence="1">
    <name type="scientific">uncultured Solirubrobacteraceae bacterium</name>
    <dbReference type="NCBI Taxonomy" id="1162706"/>
    <lineage>
        <taxon>Bacteria</taxon>
        <taxon>Bacillati</taxon>
        <taxon>Actinomycetota</taxon>
        <taxon>Thermoleophilia</taxon>
        <taxon>Solirubrobacterales</taxon>
        <taxon>Solirubrobacteraceae</taxon>
        <taxon>environmental samples</taxon>
    </lineage>
</organism>
<reference evidence="1" key="1">
    <citation type="submission" date="2020-02" db="EMBL/GenBank/DDBJ databases">
        <authorList>
            <person name="Meier V. D."/>
        </authorList>
    </citation>
    <scope>NUCLEOTIDE SEQUENCE</scope>
    <source>
        <strain evidence="1">AVDCRST_MAG53</strain>
    </source>
</reference>